<dbReference type="Proteomes" id="UP000275069">
    <property type="component" value="Chromosome"/>
</dbReference>
<dbReference type="InterPro" id="IPR005302">
    <property type="entry name" value="MoCF_Sase_C"/>
</dbReference>
<dbReference type="GO" id="GO:0030170">
    <property type="term" value="F:pyridoxal phosphate binding"/>
    <property type="evidence" value="ECO:0007669"/>
    <property type="project" value="InterPro"/>
</dbReference>
<dbReference type="RefSeq" id="WP_120787752.1">
    <property type="nucleotide sequence ID" value="NZ_CP032624.1"/>
</dbReference>
<dbReference type="Pfam" id="PF03476">
    <property type="entry name" value="MOSC_N"/>
    <property type="match status" value="1"/>
</dbReference>
<dbReference type="KEGG" id="gry:D7I44_00840"/>
<proteinExistence type="predicted"/>
<dbReference type="PROSITE" id="PS51340">
    <property type="entry name" value="MOSC"/>
    <property type="match status" value="1"/>
</dbReference>
<protein>
    <submittedName>
        <fullName evidence="2">MOSC domain-containing protein</fullName>
    </submittedName>
</protein>
<keyword evidence="3" id="KW-1185">Reference proteome</keyword>
<dbReference type="OrthoDB" id="9793178at2"/>
<dbReference type="InterPro" id="IPR011037">
    <property type="entry name" value="Pyrv_Knase-like_insert_dom_sf"/>
</dbReference>
<dbReference type="Gene3D" id="2.40.33.20">
    <property type="entry name" value="PK beta-barrel domain-like"/>
    <property type="match status" value="1"/>
</dbReference>
<organism evidence="2 3">
    <name type="scientific">Gryllotalpicola protaetiae</name>
    <dbReference type="NCBI Taxonomy" id="2419771"/>
    <lineage>
        <taxon>Bacteria</taxon>
        <taxon>Bacillati</taxon>
        <taxon>Actinomycetota</taxon>
        <taxon>Actinomycetes</taxon>
        <taxon>Micrococcales</taxon>
        <taxon>Microbacteriaceae</taxon>
        <taxon>Gryllotalpicola</taxon>
    </lineage>
</organism>
<evidence type="ECO:0000259" key="1">
    <source>
        <dbReference type="PROSITE" id="PS51340"/>
    </source>
</evidence>
<dbReference type="SUPFAM" id="SSF50800">
    <property type="entry name" value="PK beta-barrel domain-like"/>
    <property type="match status" value="1"/>
</dbReference>
<dbReference type="InterPro" id="IPR005303">
    <property type="entry name" value="MOCOS_middle"/>
</dbReference>
<evidence type="ECO:0000313" key="3">
    <source>
        <dbReference type="Proteomes" id="UP000275069"/>
    </source>
</evidence>
<dbReference type="AlphaFoldDB" id="A0A387BHS9"/>
<name>A0A387BHS9_9MICO</name>
<dbReference type="Pfam" id="PF03473">
    <property type="entry name" value="MOSC"/>
    <property type="match status" value="1"/>
</dbReference>
<feature type="domain" description="MOSC" evidence="1">
    <location>
        <begin position="124"/>
        <end position="271"/>
    </location>
</feature>
<reference evidence="2 3" key="1">
    <citation type="submission" date="2018-09" db="EMBL/GenBank/DDBJ databases">
        <title>Genome sequencing of strain 2DFW10M-5.</title>
        <authorList>
            <person name="Heo J."/>
            <person name="Kim S.-J."/>
            <person name="Kwon S.-W."/>
        </authorList>
    </citation>
    <scope>NUCLEOTIDE SEQUENCE [LARGE SCALE GENOMIC DNA]</scope>
    <source>
        <strain evidence="2 3">2DFW10M-5</strain>
    </source>
</reference>
<gene>
    <name evidence="2" type="ORF">D7I44_00840</name>
</gene>
<accession>A0A387BHS9</accession>
<dbReference type="EMBL" id="CP032624">
    <property type="protein sequence ID" value="AYG02218.1"/>
    <property type="molecule type" value="Genomic_DNA"/>
</dbReference>
<dbReference type="GO" id="GO:0003824">
    <property type="term" value="F:catalytic activity"/>
    <property type="evidence" value="ECO:0007669"/>
    <property type="project" value="InterPro"/>
</dbReference>
<dbReference type="GO" id="GO:0030151">
    <property type="term" value="F:molybdenum ion binding"/>
    <property type="evidence" value="ECO:0007669"/>
    <property type="project" value="InterPro"/>
</dbReference>
<evidence type="ECO:0000313" key="2">
    <source>
        <dbReference type="EMBL" id="AYG02218.1"/>
    </source>
</evidence>
<sequence length="282" mass="30440">MITQAPSHAPVTRAIARVTGLYRYPVKGLSPERLEIVDLEADRGFPLDRIYALARHGGLFEPGSTQGLPKYEFHMLAKDARLAALQTAIAADGETLVVAVRGHEVLRSNLSTAAGRAAAQSFFARVLDCAPGREPLIARVPGRRFTDAAPAGDLGMNAVSLINIASVRDVSERIGIDLDPLRFRANIYVDDLAAFAEQDLIGARLQIGETRFEVLSPTPRCAATEVDPTTGRRNARVPKLMMQHYGHSVLGVYLRVASAGRLRTADAVSIDDDHSYAPGPHA</sequence>